<accession>A0A937A079</accession>
<evidence type="ECO:0000313" key="1">
    <source>
        <dbReference type="EMBL" id="MBL0684421.1"/>
    </source>
</evidence>
<dbReference type="EMBL" id="JAERQJ010000004">
    <property type="protein sequence ID" value="MBL0684421.1"/>
    <property type="molecule type" value="Genomic_DNA"/>
</dbReference>
<organism evidence="1 2">
    <name type="scientific">Aquimarina mytili</name>
    <dbReference type="NCBI Taxonomy" id="874423"/>
    <lineage>
        <taxon>Bacteria</taxon>
        <taxon>Pseudomonadati</taxon>
        <taxon>Bacteroidota</taxon>
        <taxon>Flavobacteriia</taxon>
        <taxon>Flavobacteriales</taxon>
        <taxon>Flavobacteriaceae</taxon>
        <taxon>Aquimarina</taxon>
    </lineage>
</organism>
<dbReference type="Pfam" id="PF13376">
    <property type="entry name" value="OmdA"/>
    <property type="match status" value="1"/>
</dbReference>
<proteinExistence type="predicted"/>
<protein>
    <submittedName>
        <fullName evidence="1">YdeI/OmpD-associated family protein</fullName>
    </submittedName>
</protein>
<name>A0A937A079_9FLAO</name>
<dbReference type="Proteomes" id="UP000651057">
    <property type="component" value="Unassembled WGS sequence"/>
</dbReference>
<comment type="caution">
    <text evidence="1">The sequence shown here is derived from an EMBL/GenBank/DDBJ whole genome shotgun (WGS) entry which is preliminary data.</text>
</comment>
<dbReference type="AlphaFoldDB" id="A0A937A079"/>
<keyword evidence="2" id="KW-1185">Reference proteome</keyword>
<sequence>MTNKPELYFKNDQEWRAWLHDNHESSDGVYLILYKVESKKPSMRWEEAVKVALCYGWIDSTVKRLDEERRRQYFCRRKPKSVWSKLNKSYVKDLIKNNLMHKSGLASIQTAKKNGSWAALDDVENGVIPEDLKKAFDLSTKAFENYQNFAPGYRKSYLYWLNHAKRQETRDKRIIEIIKYCEANQKTRGNWG</sequence>
<evidence type="ECO:0000313" key="2">
    <source>
        <dbReference type="Proteomes" id="UP000651057"/>
    </source>
</evidence>
<dbReference type="RefSeq" id="WP_201920561.1">
    <property type="nucleotide sequence ID" value="NZ_BAABAX010000003.1"/>
</dbReference>
<reference evidence="1" key="1">
    <citation type="submission" date="2021-01" db="EMBL/GenBank/DDBJ databases">
        <authorList>
            <person name="Zhong Y.L."/>
        </authorList>
    </citation>
    <scope>NUCLEOTIDE SEQUENCE</scope>
    <source>
        <strain evidence="1">KCTC 23302</strain>
    </source>
</reference>
<gene>
    <name evidence="1" type="ORF">JJQ60_12910</name>
</gene>